<feature type="short sequence motif" description="Di-leucine internalization motif" evidence="32">
    <location>
        <begin position="849"/>
        <end position="850"/>
    </location>
</feature>
<keyword evidence="29 32" id="KW-0899">Viral immunoevasion</keyword>
<evidence type="ECO:0000256" key="3">
    <source>
        <dbReference type="ARBA" id="ARBA00004505"/>
    </source>
</evidence>
<comment type="miscellaneous">
    <text evidence="32">HIV-1 lineages are divided in three main groups, M (for Major), O (for Outlier), and N (for New, or Non-M, Non-O). The vast majority of strains found worldwide belong to the group M. Group O seems to be endemic to and largely confined to Cameroon and neighboring countries in West Central Africa, where these viruses represent a small minority of HIV-1 strains. The group N is represented by a limited number of isolates from Cameroonian persons. The group M is further subdivided in 9 clades or subtypes (A to D, F to H, J and K).</text>
</comment>
<evidence type="ECO:0000256" key="22">
    <source>
        <dbReference type="ARBA" id="ARBA00022989"/>
    </source>
</evidence>
<evidence type="ECO:0000256" key="4">
    <source>
        <dbReference type="ARBA" id="ARBA00004563"/>
    </source>
</evidence>
<dbReference type="GO" id="GO:0055036">
    <property type="term" value="C:virion membrane"/>
    <property type="evidence" value="ECO:0007669"/>
    <property type="project" value="UniProtKB-SubCell"/>
</dbReference>
<dbReference type="GO" id="GO:0020002">
    <property type="term" value="C:host cell plasma membrane"/>
    <property type="evidence" value="ECO:0007669"/>
    <property type="project" value="UniProtKB-SubCell"/>
</dbReference>
<feature type="transmembrane region" description="Helical" evidence="33">
    <location>
        <begin position="665"/>
        <end position="692"/>
    </location>
</feature>
<keyword evidence="9 32" id="KW-1032">Host cell membrane</keyword>
<feature type="lipid moiety-binding region" description="S-palmitoyl cysteine; by host" evidence="32">
    <location>
        <position position="831"/>
    </location>
</feature>
<feature type="chain" id="PRO_5023263815" description="Transmembrane protein gp41" evidence="32">
    <location>
        <begin position="500"/>
        <end position="850"/>
    </location>
</feature>
<feature type="topological domain" description="Cytoplasmic" evidence="32">
    <location>
        <begin position="693"/>
        <end position="850"/>
    </location>
</feature>
<dbReference type="GO" id="GO:0019064">
    <property type="term" value="P:fusion of virus membrane with host plasma membrane"/>
    <property type="evidence" value="ECO:0007669"/>
    <property type="project" value="UniProtKB-UniRule"/>
</dbReference>
<feature type="domain" description="Human immunodeficiency virus 1 envelope glycoprotein Gp120" evidence="35">
    <location>
        <begin position="146"/>
        <end position="499"/>
    </location>
</feature>
<dbReference type="GO" id="GO:0005198">
    <property type="term" value="F:structural molecule activity"/>
    <property type="evidence" value="ECO:0007669"/>
    <property type="project" value="UniProtKB-UniRule"/>
</dbReference>
<keyword evidence="8 32" id="KW-1170">Fusion of virus membrane with host endosomal membrane</keyword>
<feature type="disulfide bond" evidence="32">
    <location>
        <begin position="213"/>
        <end position="242"/>
    </location>
</feature>
<evidence type="ECO:0000256" key="23">
    <source>
        <dbReference type="ARBA" id="ARBA00023046"/>
    </source>
</evidence>
<evidence type="ECO:0000256" key="2">
    <source>
        <dbReference type="ARBA" id="ARBA00004433"/>
    </source>
</evidence>
<reference evidence="37" key="1">
    <citation type="journal article" date="2012" name="Retrovirology">
        <title>HIV-1 subtype C superinfected individuals mount low autologous neutralizing antibody responses prior to intrasubtype superinfection.</title>
        <authorList>
            <person name="Basu D."/>
            <person name="Kraft C.S."/>
            <person name="Murphy M.K."/>
            <person name="Campbell P.J."/>
            <person name="Yu T."/>
            <person name="Hraber P.T."/>
            <person name="Irene C."/>
            <person name="Pinter A."/>
            <person name="Chomba E."/>
            <person name="Mulenga J."/>
            <person name="Kilembe W."/>
            <person name="Allen S.A."/>
            <person name="Derdeyn C.A."/>
            <person name="Hunter E."/>
        </authorList>
    </citation>
    <scope>NUCLEOTIDE SEQUENCE</scope>
    <source>
        <strain evidence="37">ZM211M_27NOV02_PB12</strain>
    </source>
</reference>
<evidence type="ECO:0000256" key="25">
    <source>
        <dbReference type="ARBA" id="ARBA00023136"/>
    </source>
</evidence>
<dbReference type="GO" id="GO:0019062">
    <property type="term" value="P:virion attachment to host cell"/>
    <property type="evidence" value="ECO:0007669"/>
    <property type="project" value="UniProtKB-UniRule"/>
</dbReference>
<comment type="function">
    <text evidence="32">Transmembrane protein gp41: Acts as a class I viral fusion protein. Under the current model, the protein has at least 3 conformational states: pre-fusion native state, pre-hairpin intermediate state, and post-fusion hairpin state. During fusion of viral and target intracellular membranes, the coiled coil regions (heptad repeats) assume a trimer-of-hairpins structure, positioning the fusion peptide in close proximity to the C-terminal region of the ectodomain. The formation of this structure appears to drive apposition and subsequent fusion of viral and target cell membranes. Complete fusion occurs in host cell endosomes and is dynamin-dependent, however some lipid transfer might occur at the plasma membrane. The virus undergoes clathrin-dependent internalization long before endosomal fusion, thus minimizing the surface exposure of conserved viral epitopes during fusion and reducing the efficacy of inhibitors targeting these epitopes. Membranes fusion leads to delivery of the nucleocapsid into the cytoplasm.</text>
</comment>
<keyword evidence="7 32" id="KW-1168">Fusion of virus membrane with host membrane</keyword>
<evidence type="ECO:0000256" key="7">
    <source>
        <dbReference type="ARBA" id="ARBA00022506"/>
    </source>
</evidence>
<evidence type="ECO:0000256" key="28">
    <source>
        <dbReference type="ARBA" id="ARBA00023180"/>
    </source>
</evidence>
<comment type="subcellular location">
    <molecule>Transmembrane protein gp41</molecule>
    <subcellularLocation>
        <location evidence="32">Virion membrane</location>
        <topology evidence="32">Single-pass type I membrane protein</topology>
    </subcellularLocation>
    <subcellularLocation>
        <location evidence="32">Host cell membrane</location>
        <topology evidence="32">Single-pass type I membrane protein</topology>
    </subcellularLocation>
    <subcellularLocation>
        <location evidence="32">Host endosome membrane</location>
        <topology evidence="32">Single-pass type I membrane protein</topology>
    </subcellularLocation>
    <text evidence="32">It is probably concentrated at the site of budding and incorporated into the virions possibly by contacts between the cytoplasmic tail of Env and the N-terminus of Gag.</text>
</comment>
<evidence type="ECO:0000256" key="32">
    <source>
        <dbReference type="HAMAP-Rule" id="MF_04083"/>
    </source>
</evidence>
<feature type="short sequence motif" description="YXXL motif; contains endocytosis signal" evidence="32">
    <location>
        <begin position="699"/>
        <end position="702"/>
    </location>
</feature>
<comment type="similarity">
    <text evidence="32">Belongs to the HIV-1 env protein family.</text>
</comment>
<dbReference type="Gene3D" id="1.20.5.490">
    <property type="entry name" value="Single helix bin"/>
    <property type="match status" value="1"/>
</dbReference>
<keyword evidence="17 32" id="KW-1161">Viral attachment to host cell</keyword>
<comment type="domain">
    <text evidence="32 33">The 17 amino acids long immunosuppressive region is present in many retroviral envelope proteins. Synthetic peptides derived from this relatively conserved sequence inhibit immune function in vitro and in vivo.</text>
</comment>
<comment type="PTM">
    <text evidence="32">Specific enzymatic cleavages in vivo yield mature proteins. Envelope glycoproteins are synthesized as a inactive precursor that is heavily N-glycosylated and processed likely by host cell furin in the Golgi to yield the mature SU and TM proteins. The cleavage site between SU and TM requires the minimal sequence [KR]-X-[KR]-R. About 2 of the 9 disulfide bonds of gp41 are reduced by P4HB/PDI, following binding to CD4 receptor.</text>
</comment>
<organism evidence="37">
    <name type="scientific">Human immunodeficiency virus type 1</name>
    <name type="common">HIV-1</name>
    <dbReference type="NCBI Taxonomy" id="11676"/>
    <lineage>
        <taxon>Viruses</taxon>
        <taxon>Riboviria</taxon>
        <taxon>Pararnavirae</taxon>
        <taxon>Artverviricota</taxon>
        <taxon>Revtraviricetes</taxon>
        <taxon>Ortervirales</taxon>
        <taxon>Retroviridae</taxon>
        <taxon>Orthoretrovirinae</taxon>
        <taxon>Lentivirus</taxon>
        <taxon>Lentivirus humimdef1</taxon>
    </lineage>
</organism>
<feature type="lipid moiety-binding region" description="S-palmitoyl cysteine; by host" evidence="32">
    <location>
        <position position="751"/>
    </location>
</feature>
<evidence type="ECO:0000256" key="24">
    <source>
        <dbReference type="ARBA" id="ARBA00023054"/>
    </source>
</evidence>
<feature type="region of interest" description="MPER; binding to GalCer" evidence="32">
    <location>
        <begin position="649"/>
        <end position="670"/>
    </location>
</feature>
<dbReference type="EMBL" id="JX239290">
    <property type="protein sequence ID" value="AFN81451.1"/>
    <property type="molecule type" value="Genomic_DNA"/>
</dbReference>
<evidence type="ECO:0000313" key="37">
    <source>
        <dbReference type="EMBL" id="AFN81451.1"/>
    </source>
</evidence>
<dbReference type="GO" id="GO:0039654">
    <property type="term" value="P:fusion of virus membrane with host endosome membrane"/>
    <property type="evidence" value="ECO:0007669"/>
    <property type="project" value="UniProtKB-UniRule"/>
</dbReference>
<comment type="PTM">
    <text evidence="32">Highly glycosylated by host. The high number of glycan on the protein is reffered to as 'glycan shield' because it contributes to hide protein sequence from adaptive immune system.</text>
</comment>
<comment type="domain">
    <text evidence="32">The membrane proximal external region (MPER) present in gp41 is a tryptophan-rich region recognized by the antibodies 2F5, Z13, and 4E10. MPER seems to play a role in fusion.</text>
</comment>
<evidence type="ECO:0000256" key="1">
    <source>
        <dbReference type="ARBA" id="ARBA00004402"/>
    </source>
</evidence>
<dbReference type="FunFam" id="1.10.287.210:FF:000001">
    <property type="entry name" value="Envelope glycoprotein gp160"/>
    <property type="match status" value="1"/>
</dbReference>
<dbReference type="GO" id="GO:0075512">
    <property type="term" value="P:clathrin-dependent endocytosis of virus by host cell"/>
    <property type="evidence" value="ECO:0007669"/>
    <property type="project" value="UniProtKB-UniRule"/>
</dbReference>
<dbReference type="Gene3D" id="1.10.287.210">
    <property type="match status" value="1"/>
</dbReference>
<dbReference type="GO" id="GO:0019082">
    <property type="term" value="P:viral protein processing"/>
    <property type="evidence" value="ECO:0007669"/>
    <property type="project" value="UniProtKB-UniRule"/>
</dbReference>
<keyword evidence="10 32" id="KW-1165">Clathrin-mediated endocytosis of virus by host</keyword>
<evidence type="ECO:0000259" key="35">
    <source>
        <dbReference type="Pfam" id="PF00516"/>
    </source>
</evidence>
<dbReference type="FunFam" id="1.20.5.490:FF:000001">
    <property type="entry name" value="Envelope glycoprotein gp160"/>
    <property type="match status" value="1"/>
</dbReference>
<keyword evidence="30 32" id="KW-0449">Lipoprotein</keyword>
<dbReference type="GO" id="GO:0019031">
    <property type="term" value="C:viral envelope"/>
    <property type="evidence" value="ECO:0007669"/>
    <property type="project" value="UniProtKB-KW"/>
</dbReference>
<dbReference type="GO" id="GO:0044175">
    <property type="term" value="C:host cell endosome membrane"/>
    <property type="evidence" value="ECO:0007669"/>
    <property type="project" value="UniProtKB-SubCell"/>
</dbReference>
<dbReference type="InterPro" id="IPR037527">
    <property type="entry name" value="Gp160"/>
</dbReference>
<evidence type="ECO:0000256" key="13">
    <source>
        <dbReference type="ARBA" id="ARBA00022685"/>
    </source>
</evidence>
<comment type="domain">
    <text evidence="32">The CD4-binding region is targeted by the antibody b12.</text>
</comment>
<dbReference type="Pfam" id="PF00517">
    <property type="entry name" value="GP41"/>
    <property type="match status" value="1"/>
</dbReference>
<evidence type="ECO:0000256" key="27">
    <source>
        <dbReference type="ARBA" id="ARBA00023157"/>
    </source>
</evidence>
<dbReference type="FunFam" id="2.170.40.20:FF:000003">
    <property type="entry name" value="Envelope glycoprotein gp160"/>
    <property type="match status" value="1"/>
</dbReference>
<keyword evidence="27 32" id="KW-1015">Disulfide bond</keyword>
<dbReference type="GO" id="GO:0052031">
    <property type="term" value="P:symbiont-mediated perturbation of host defense response"/>
    <property type="evidence" value="ECO:0007669"/>
    <property type="project" value="UniProtKB-UniRule"/>
</dbReference>
<feature type="disulfide bond" evidence="32">
    <location>
        <begin position="223"/>
        <end position="234"/>
    </location>
</feature>
<feature type="transmembrane region" description="Helical" evidence="33">
    <location>
        <begin position="13"/>
        <end position="41"/>
    </location>
</feature>
<comment type="subcellular location">
    <subcellularLocation>
        <location evidence="3">Host cell membrane</location>
        <topology evidence="3">Peripheral membrane protein</topology>
    </subcellularLocation>
    <subcellularLocation>
        <location evidence="1">Host cell membrane</location>
        <topology evidence="1">Single-pass type I membrane protein</topology>
    </subcellularLocation>
    <subcellularLocation>
        <location evidence="2">Host endosome membrane</location>
        <topology evidence="2">Peripheral membrane protein</topology>
    </subcellularLocation>
    <subcellularLocation>
        <location evidence="5">Host endosome membrane</location>
        <topology evidence="5">Single-pass type I membrane protein</topology>
    </subcellularLocation>
    <subcellularLocation>
        <location evidence="6">Virion membrane</location>
        <topology evidence="6">Peripheral membrane protein</topology>
    </subcellularLocation>
    <subcellularLocation>
        <location evidence="4">Virion membrane</location>
        <topology evidence="4">Single-pass type I membrane protein</topology>
    </subcellularLocation>
</comment>
<dbReference type="InterPro" id="IPR000777">
    <property type="entry name" value="HIV1_Gp120"/>
</dbReference>
<dbReference type="SUPFAM" id="SSF56502">
    <property type="entry name" value="gp120 core"/>
    <property type="match status" value="2"/>
</dbReference>
<feature type="domain" description="Retroviral envelope protein GP41-like" evidence="36">
    <location>
        <begin position="517"/>
        <end position="707"/>
    </location>
</feature>
<dbReference type="InterPro" id="IPR036377">
    <property type="entry name" value="Gp120_core_sf"/>
</dbReference>
<feature type="region of interest" description="CD4-binding loop" evidence="32">
    <location>
        <begin position="357"/>
        <end position="367"/>
    </location>
</feature>
<dbReference type="Gene3D" id="2.170.40.20">
    <property type="entry name" value="Human immunodeficiency virus 1, Gp160, envelope glycoprotein"/>
    <property type="match status" value="2"/>
</dbReference>
<comment type="subunit">
    <text evidence="32">The mature envelope protein (Env) consists of a homotrimer of non-covalently associated gp120-gp41 heterodimers. The resulting complex protrudes from the virus surface as a spike. There seems to be as few as 10 spikes on the average virion. Surface protein gp120 interacts with host CD4, CCR5 and CXCR4. Gp120 also interacts with the C-type lectins CD209/DC-SIGN and CLEC4M/DC-SIGNR (collectively referred to as DC-SIGN(R)). Gp120 and gp41 interact with GalCer. Gp120 interacts with host ITGA4/ITGB7 complex; on CD4+ T-cells, this interaction results in rapid activation of integrin ITGAL/LFA-1, which facilitates efficient cell-to-cell spreading of HIV-1. Gp120 interacts with cell-associated heparan sulfate; this interaction increases virus infectivity on permissive cells and may be involved in infection of CD4- cells.</text>
</comment>
<keyword evidence="31 32" id="KW-1160">Virus entry into host cell</keyword>
<evidence type="ECO:0000256" key="11">
    <source>
        <dbReference type="ARBA" id="ARBA00022581"/>
    </source>
</evidence>
<evidence type="ECO:0000256" key="31">
    <source>
        <dbReference type="ARBA" id="ARBA00023296"/>
    </source>
</evidence>
<evidence type="ECO:0000256" key="18">
    <source>
        <dbReference type="ARBA" id="ARBA00022844"/>
    </source>
</evidence>
<keyword evidence="18 32" id="KW-0946">Virion</keyword>
<feature type="region of interest" description="V5" evidence="32">
    <location>
        <begin position="449"/>
        <end position="459"/>
    </location>
</feature>
<keyword evidence="14 32" id="KW-0812">Transmembrane</keyword>
<proteinExistence type="inferred from homology"/>
<evidence type="ECO:0000256" key="14">
    <source>
        <dbReference type="ARBA" id="ARBA00022692"/>
    </source>
</evidence>
<comment type="PTM">
    <text evidence="32">Palmitoylation of the transmembrane protein and of Env polyprotein (prior to its proteolytic cleavage) is essential for their association with host cell membrane lipid rafts. Palmitoylation is therefore required for envelope trafficking to classical lipid rafts, but not for viral replication.</text>
</comment>
<evidence type="ECO:0000256" key="8">
    <source>
        <dbReference type="ARBA" id="ARBA00022510"/>
    </source>
</evidence>
<evidence type="ECO:0000259" key="36">
    <source>
        <dbReference type="Pfam" id="PF00517"/>
    </source>
</evidence>
<keyword evidence="25 32" id="KW-0472">Membrane</keyword>
<evidence type="ECO:0000256" key="15">
    <source>
        <dbReference type="ARBA" id="ARBA00022703"/>
    </source>
</evidence>
<feature type="disulfide bond" evidence="32">
    <location>
        <begin position="585"/>
        <end position="591"/>
    </location>
</feature>
<dbReference type="CDD" id="cd09909">
    <property type="entry name" value="HIV-1-like_HR1-HR2"/>
    <property type="match status" value="1"/>
</dbReference>
<organismHost>
    <name type="scientific">Homo sapiens</name>
    <name type="common">Human</name>
    <dbReference type="NCBI Taxonomy" id="9606"/>
</organismHost>
<keyword evidence="16 32" id="KW-0732">Signal</keyword>
<comment type="caution">
    <text evidence="32 33">Lacks conserved residue(s) required for the propagation of feature annotation.</text>
</comment>
<keyword evidence="20 32" id="KW-0261">Viral envelope protein</keyword>
<evidence type="ECO:0000256" key="34">
    <source>
        <dbReference type="SAM" id="MobiDB-lite"/>
    </source>
</evidence>
<dbReference type="FunFam" id="2.170.40.20:FF:000004">
    <property type="entry name" value="Envelope glycoprotein gp160"/>
    <property type="match status" value="1"/>
</dbReference>
<feature type="disulfide bond" evidence="32">
    <location>
        <begin position="53"/>
        <end position="73"/>
    </location>
</feature>
<feature type="domain" description="Human immunodeficiency virus 1 envelope glycoprotein Gp120" evidence="35">
    <location>
        <begin position="33"/>
        <end position="143"/>
    </location>
</feature>
<comment type="domain">
    <text evidence="32">Some of the most genetically diverse regions of the viral genome are present in Env. They are called variable regions 1 through 5 (V1 through V5). Coreceptor usage of gp120 is determined mainly by the primary structure of the third variable region (V3) in the outer domain of gp120. The sequence of V3 determines which coreceptor, CCR5 and/or CXCR4 (corresponding to R5/macrophage, X4/T cell and R5X4/T cell and macrophage tropism), is used to trigger the fusion potential of the Env complex, and hence which cells the virus can infect. Binding to CCR5 involves a region adjacent in addition to V3.</text>
</comment>
<evidence type="ECO:0000256" key="19">
    <source>
        <dbReference type="ARBA" id="ARBA00022870"/>
    </source>
</evidence>
<feature type="coiled-coil region" evidence="32">
    <location>
        <begin position="620"/>
        <end position="654"/>
    </location>
</feature>
<sequence>MRVMGILKNYQQWWIWGILGFWMVMNCNVGGNLWVTVYYGVPVWKEAKTTLFCASDAKSYEKEVHNIWATHACVPTDPDPQELVLENVTENFNMWKNDMVDQMHKDIISLWDQSLKPCVKLTPLCVTLHCTDVKVTRNGTNLNNTSDLKNCSFNATTELKDKKQRVHALFYRLDVVPITGSNSSDYRLINCNTSTIAQACPKISFDPIPIHYCAPAGYAILKCKDKTFNGTGPCNNVSTVQCTHGIKPVVSTQLLLNGSLAEEGIIIRSENLTNNAKTIIVQLTKPVEIVCTRPNNNTRESIRIGPGQAFYATGDVIGDIRQAYCNITKTGWNETLQKVREKLEKQFHNKTIKFEPSSGGDLEITMHSFNCRGEFFYCNTSNLFNSSVYANYTSNSTGNENITLPCRIKQIINMWQEVGRAMYAPPIAGNIICRSNITGLLLTRDGGQTNSSDETFRPEGGDMRNNWRSELYKYKVVEIKPLGIAPTGAKRRVVEREKRAALGAMFLGFLGAAGSTMGAASMALTVQARQLLSGIVQQQSNLLRAIEAQQHLLQLTVWGIKQLQTRVLAIERYLKDQQLLGIWGCSGKLICTTAVPWNSSWSNKSQNEIWDSMTWMQWDKEIDNYTDTIYRLLEVSQNQQEENEKDLLALDSWKNLWNWFDITKWLWYIKIFIMIVGGLIGLRIIFAVLSVVNRVRQGYSPLSFQTLIPSPRGPDRPGGIEEEGGEQDKGRSIRLVNGFLALAWDDLRSLCLCCYHRLRDCILIVARAAELLGRSSLRGLQRGWEALKYLGNLVQYWGQELKRSAISLFDTIAIIVAEGTDRIIELAQGICRAIHNIPRRIRQGFETALL</sequence>
<dbReference type="Pfam" id="PF00516">
    <property type="entry name" value="GP120"/>
    <property type="match status" value="2"/>
</dbReference>
<dbReference type="SUPFAM" id="SSF58069">
    <property type="entry name" value="Virus ectodomain"/>
    <property type="match status" value="1"/>
</dbReference>
<dbReference type="GO" id="GO:1903908">
    <property type="term" value="P:positive regulation of plasma membrane raft polarization"/>
    <property type="evidence" value="ECO:0007669"/>
    <property type="project" value="UniProtKB-UniRule"/>
</dbReference>
<feature type="chain" id="PRO_5023263814" description="Envelope glycoprotein gp160" evidence="32">
    <location>
        <begin position="32"/>
        <end position="850"/>
    </location>
</feature>
<keyword evidence="23 32" id="KW-1039">Host endosome</keyword>
<evidence type="ECO:0000256" key="26">
    <source>
        <dbReference type="ARBA" id="ARBA00023139"/>
    </source>
</evidence>
<evidence type="ECO:0000256" key="30">
    <source>
        <dbReference type="ARBA" id="ARBA00023288"/>
    </source>
</evidence>
<gene>
    <name evidence="32 37" type="primary">env</name>
</gene>
<dbReference type="HAMAP" id="MF_04083">
    <property type="entry name" value="HIV_ENV"/>
    <property type="match status" value="1"/>
</dbReference>
<keyword evidence="13 32" id="KW-0165">Cleavage on pair of basic residues</keyword>
<keyword evidence="22 32" id="KW-1133">Transmembrane helix</keyword>
<dbReference type="GO" id="GO:0016020">
    <property type="term" value="C:membrane"/>
    <property type="evidence" value="ECO:0007669"/>
    <property type="project" value="UniProtKB-UniRule"/>
</dbReference>
<keyword evidence="21 32" id="KW-1164">Virus endocytosis by host</keyword>
<evidence type="ECO:0000256" key="29">
    <source>
        <dbReference type="ARBA" id="ARBA00023280"/>
    </source>
</evidence>
<dbReference type="InterPro" id="IPR000328">
    <property type="entry name" value="GP41-like"/>
</dbReference>
<feature type="region of interest" description="Disordered" evidence="34">
    <location>
        <begin position="707"/>
        <end position="728"/>
    </location>
</feature>
<evidence type="ECO:0000256" key="20">
    <source>
        <dbReference type="ARBA" id="ARBA00022879"/>
    </source>
</evidence>
<evidence type="ECO:0000256" key="16">
    <source>
        <dbReference type="ARBA" id="ARBA00022729"/>
    </source>
</evidence>
<evidence type="ECO:0000256" key="9">
    <source>
        <dbReference type="ARBA" id="ARBA00022511"/>
    </source>
</evidence>
<evidence type="ECO:0000256" key="12">
    <source>
        <dbReference type="ARBA" id="ARBA00022595"/>
    </source>
</evidence>
<evidence type="ECO:0000256" key="6">
    <source>
        <dbReference type="ARBA" id="ARBA00004650"/>
    </source>
</evidence>
<evidence type="ECO:0000256" key="10">
    <source>
        <dbReference type="ARBA" id="ARBA00022570"/>
    </source>
</evidence>
<feature type="site" description="Cleavage; by host furin" evidence="32">
    <location>
        <begin position="499"/>
        <end position="500"/>
    </location>
</feature>
<evidence type="ECO:0000256" key="21">
    <source>
        <dbReference type="ARBA" id="ARBA00022890"/>
    </source>
</evidence>
<protein>
    <recommendedName>
        <fullName evidence="32">Envelope glycoprotein gp160</fullName>
    </recommendedName>
    <alternativeName>
        <fullName evidence="32">Env polyprotein</fullName>
    </alternativeName>
    <component>
        <recommendedName>
            <fullName evidence="32">Surface protein gp120</fullName>
            <shortName evidence="32">SU</shortName>
        </recommendedName>
        <alternativeName>
            <fullName evidence="32">Glycoprotein 120</fullName>
            <shortName evidence="32">gp120</shortName>
        </alternativeName>
    </component>
    <component>
        <recommendedName>
            <fullName evidence="32">Transmembrane protein gp41</fullName>
            <shortName evidence="32">TM</shortName>
        </recommendedName>
        <alternativeName>
            <fullName evidence="32">Glycoprotein 41</fullName>
            <shortName evidence="32">gp41</shortName>
        </alternativeName>
    </component>
</protein>
<keyword evidence="12 32" id="KW-1162">Viral penetration into host cytoplasm</keyword>
<keyword evidence="26 32" id="KW-0564">Palmitate</keyword>
<keyword evidence="15 32" id="KW-0053">Apoptosis</keyword>
<accession>I6ZP51</accession>
<evidence type="ECO:0000256" key="33">
    <source>
        <dbReference type="RuleBase" id="RU363095"/>
    </source>
</evidence>
<comment type="function">
    <text evidence="32">Envelope glycoprotein gp160: Oligomerizes in the host endoplasmic reticulum into predominantly trimers. In a second time, gp160 transits in the host Golgi, where glycosylation is completed. The precursor is then proteolytically cleaved in the trans-Golgi and thereby activated by cellular furin or furin-like proteases to produce gp120 and gp41.</text>
</comment>
<comment type="subcellular location">
    <molecule>Surface protein gp120</molecule>
    <subcellularLocation>
        <location evidence="32">Virion membrane</location>
        <topology evidence="32">Peripheral membrane protein</topology>
    </subcellularLocation>
    <subcellularLocation>
        <location evidence="32">Host cell membrane</location>
        <topology evidence="32">Peripheral membrane protein</topology>
    </subcellularLocation>
    <subcellularLocation>
        <location evidence="32">Host endosome membrane</location>
        <topology evidence="32">Single-pass type I membrane protein</topology>
    </subcellularLocation>
    <text evidence="32">The surface protein is not anchored to the viral envelope, but associates with the extravirion surface through its binding to TM. It is probably concentrated at the site of budding and incorporated into the virions possibly by contacts between the cytoplasmic tail of Env and the N-terminus of Gag.</text>
</comment>
<dbReference type="GO" id="GO:1903911">
    <property type="term" value="P:positive regulation of receptor clustering"/>
    <property type="evidence" value="ECO:0007669"/>
    <property type="project" value="UniProtKB-UniRule"/>
</dbReference>
<comment type="domain">
    <text evidence="32">The YXXL motif is involved in determining the exact site of viral release at the surface of infected mononuclear cells and promotes endocytosis. YXXL and di-leucine endocytosis motifs interact directly or indirectly with the clathrin adapter complexes, opperate independently, and their activities are not additive.</text>
</comment>
<keyword evidence="24 32" id="KW-0175">Coiled coil</keyword>
<evidence type="ECO:0000256" key="5">
    <source>
        <dbReference type="ARBA" id="ARBA00004578"/>
    </source>
</evidence>
<keyword evidence="11 32" id="KW-0945">Host-virus interaction</keyword>
<evidence type="ECO:0000256" key="17">
    <source>
        <dbReference type="ARBA" id="ARBA00022804"/>
    </source>
</evidence>
<keyword evidence="19 32" id="KW-1043">Host membrane</keyword>
<name>I6ZP51_HV1</name>
<comment type="miscellaneous">
    <text evidence="32">Inhibitors targeting HIV-1 viral envelope proteins are used as antiretroviral drugs. Attachment of virions to the cell surface via non-specific interactions and CD4 binding can be blocked by inhibitors that include cyanovirin-N, cyclotriazadisulfonamide analogs, PRO 2000, TNX 355 and PRO 542. In addition, BMS 806 can block CD4-induced conformational changes. Env interactions with the coreceptor molecules can be targeted by CCR5 antagonists including SCH-D, maraviroc (UK 427857) and aplaviroc (GW 873140), and the CXCR4 antagonist AMD 070. Fusion of viral and cellular membranes can be inhibited by peptides such as enfuvirtide and tifuvirtide (T 1249). Resistance to inhibitors associated with mutations in Env are observed. Most of the time, single mutations confer only a modest reduction in drug susceptibility. Combination of several mutations is usually required to develop a high-level drug resistance.</text>
</comment>
<comment type="function">
    <text evidence="32">Surface protein gp120: Attaches the virus to the host lymphoid cell by binding to the primary receptor CD4. This interaction induces a structural rearrangement creating a high affinity binding site for a chemokine coreceptor like CXCR4 and/or CCR5. Acts as a ligand for CD209/DC-SIGN and CLEC4M/DC-SIGNR, which are respectively found on dendritic cells (DCs), and on endothelial cells of liver sinusoids and lymph node sinuses. These interactions allow capture of viral particles at mucosal surfaces by these cells and subsequent transmission to permissive cells. HIV subverts the migration properties of dendritic cells to gain access to CD4+ T-cells in lymph nodes. Virus transmission to permissive T-cells occurs either in trans (without DCs infection, through viral capture and transmission), or in cis (following DCs productive infection, through the usual CD4-gp120 interaction), thereby inducing a robust infection. In trans infection, bound virions remain infectious over days and it is proposed that they are not degraded, but protected in non-lysosomal acidic organelles within the DCs close to the cell membrane thus contributing to the viral infectious potential during DCs' migration from the periphery to the lymphoid tissues. On arrival at lymphoid tissues, intact virions recycle back to DCs' cell surface allowing virus transmission to CD4+ T-cells.</text>
</comment>
<feature type="region of interest" description="Immunosuppression" evidence="32">
    <location>
        <begin position="561"/>
        <end position="579"/>
    </location>
</feature>
<keyword evidence="28 32" id="KW-0325">Glycoprotein</keyword>